<gene>
    <name evidence="2" type="ORF">C7H52_00190</name>
</gene>
<evidence type="ECO:0000313" key="3">
    <source>
        <dbReference type="Proteomes" id="UP000238426"/>
    </source>
</evidence>
<keyword evidence="3" id="KW-1185">Reference proteome</keyword>
<dbReference type="EMBL" id="PXOQ01000006">
    <property type="protein sequence ID" value="PSG91569.1"/>
    <property type="molecule type" value="Genomic_DNA"/>
</dbReference>
<name>A0A2T1NFM2_9FLAO</name>
<feature type="transmembrane region" description="Helical" evidence="1">
    <location>
        <begin position="6"/>
        <end position="25"/>
    </location>
</feature>
<keyword evidence="1" id="KW-0812">Transmembrane</keyword>
<protein>
    <recommendedName>
        <fullName evidence="4">Cell division protein FtsQ</fullName>
    </recommendedName>
</protein>
<keyword evidence="1" id="KW-0472">Membrane</keyword>
<comment type="caution">
    <text evidence="2">The sequence shown here is derived from an EMBL/GenBank/DDBJ whole genome shotgun (WGS) entry which is preliminary data.</text>
</comment>
<dbReference type="AlphaFoldDB" id="A0A2T1NFM2"/>
<evidence type="ECO:0008006" key="4">
    <source>
        <dbReference type="Google" id="ProtNLM"/>
    </source>
</evidence>
<sequence>MKINYNYIKISLLAIFTVIICSFATSRNKKRLVSKPQIEFLGTNNLFITSDAVSNLLIQNHPAYKNLTKEALDLNGLEQSLLKNPMISNAEVYVNAQGVLKAEVLQKQPIARVMGQQQFYIDSNGGYMPLSANYTERVPFVTGEVSKQKLNLVYQMAHAVLNDSFLKKQVIEIHQDKDELISLKLRETNFEVIVGSLENLEKKVNNLKAFFIKATKDKTLNEYKTVNLQFDNQVVCSKV</sequence>
<keyword evidence="1" id="KW-1133">Transmembrane helix</keyword>
<organism evidence="2 3">
    <name type="scientific">Aurantibacter aestuarii</name>
    <dbReference type="NCBI Taxonomy" id="1266046"/>
    <lineage>
        <taxon>Bacteria</taxon>
        <taxon>Pseudomonadati</taxon>
        <taxon>Bacteroidota</taxon>
        <taxon>Flavobacteriia</taxon>
        <taxon>Flavobacteriales</taxon>
        <taxon>Flavobacteriaceae</taxon>
        <taxon>Aurantibacter</taxon>
    </lineage>
</organism>
<dbReference type="OrthoDB" id="1466667at2"/>
<proteinExistence type="predicted"/>
<reference evidence="2 3" key="1">
    <citation type="submission" date="2018-03" db="EMBL/GenBank/DDBJ databases">
        <title>Mesoflavibacter sp. HG37 and Mesoflavibacter sp. HG96 sp.nov., two marine bacteria isolated from seawater of Western Pacific Ocean.</title>
        <authorList>
            <person name="Cheng H."/>
            <person name="Wu Y.-H."/>
            <person name="Guo L.-L."/>
            <person name="Xu X.-W."/>
        </authorList>
    </citation>
    <scope>NUCLEOTIDE SEQUENCE [LARGE SCALE GENOMIC DNA]</scope>
    <source>
        <strain evidence="2 3">KCTC 32269</strain>
    </source>
</reference>
<evidence type="ECO:0000256" key="1">
    <source>
        <dbReference type="SAM" id="Phobius"/>
    </source>
</evidence>
<dbReference type="Proteomes" id="UP000238426">
    <property type="component" value="Unassembled WGS sequence"/>
</dbReference>
<dbReference type="RefSeq" id="WP_106461865.1">
    <property type="nucleotide sequence ID" value="NZ_PXOQ01000006.1"/>
</dbReference>
<evidence type="ECO:0000313" key="2">
    <source>
        <dbReference type="EMBL" id="PSG91569.1"/>
    </source>
</evidence>
<accession>A0A2T1NFM2</accession>